<organism evidence="1">
    <name type="scientific">Myoviridae sp. ctpiG4</name>
    <dbReference type="NCBI Taxonomy" id="2826698"/>
    <lineage>
        <taxon>Viruses</taxon>
        <taxon>Duplodnaviria</taxon>
        <taxon>Heunggongvirae</taxon>
        <taxon>Uroviricota</taxon>
        <taxon>Caudoviricetes</taxon>
    </lineage>
</organism>
<sequence>MNISQNEVNDICRKALSDLQLPGGCQQFVQNIVAGNYGTASRNLEEIIYLSVSKCIYEALRKIK</sequence>
<protein>
    <submittedName>
        <fullName evidence="1">Uncharacterized protein</fullName>
    </submittedName>
</protein>
<reference evidence="1" key="1">
    <citation type="journal article" date="2021" name="Proc. Natl. Acad. Sci. U.S.A.">
        <title>A Catalog of Tens of Thousands of Viruses from Human Metagenomes Reveals Hidden Associations with Chronic Diseases.</title>
        <authorList>
            <person name="Tisza M.J."/>
            <person name="Buck C.B."/>
        </authorList>
    </citation>
    <scope>NUCLEOTIDE SEQUENCE</scope>
    <source>
        <strain evidence="1">CtpiG4</strain>
    </source>
</reference>
<name>A0A8S5N2U5_9CAUD</name>
<proteinExistence type="predicted"/>
<evidence type="ECO:0000313" key="1">
    <source>
        <dbReference type="EMBL" id="DAD88929.1"/>
    </source>
</evidence>
<accession>A0A8S5N2U5</accession>
<dbReference type="EMBL" id="BK015050">
    <property type="protein sequence ID" value="DAD88929.1"/>
    <property type="molecule type" value="Genomic_DNA"/>
</dbReference>